<dbReference type="Proteomes" id="UP001273505">
    <property type="component" value="Unassembled WGS sequence"/>
</dbReference>
<name>A0ABU4S351_9GAMM</name>
<dbReference type="InterPro" id="IPR036412">
    <property type="entry name" value="HAD-like_sf"/>
</dbReference>
<organism evidence="1 2">
    <name type="scientific">Gilvimarinus gilvus</name>
    <dbReference type="NCBI Taxonomy" id="3058038"/>
    <lineage>
        <taxon>Bacteria</taxon>
        <taxon>Pseudomonadati</taxon>
        <taxon>Pseudomonadota</taxon>
        <taxon>Gammaproteobacteria</taxon>
        <taxon>Cellvibrionales</taxon>
        <taxon>Cellvibrionaceae</taxon>
        <taxon>Gilvimarinus</taxon>
    </lineage>
</organism>
<dbReference type="EMBL" id="JAXAFO010000059">
    <property type="protein sequence ID" value="MDX6851435.1"/>
    <property type="molecule type" value="Genomic_DNA"/>
</dbReference>
<dbReference type="GO" id="GO:0016787">
    <property type="term" value="F:hydrolase activity"/>
    <property type="evidence" value="ECO:0007669"/>
    <property type="project" value="UniProtKB-KW"/>
</dbReference>
<dbReference type="SUPFAM" id="SSF56784">
    <property type="entry name" value="HAD-like"/>
    <property type="match status" value="1"/>
</dbReference>
<keyword evidence="1" id="KW-0378">Hydrolase</keyword>
<gene>
    <name evidence="1" type="ORF">SCD92_18845</name>
</gene>
<dbReference type="Gene3D" id="3.40.50.1000">
    <property type="entry name" value="HAD superfamily/HAD-like"/>
    <property type="match status" value="1"/>
</dbReference>
<comment type="caution">
    <text evidence="1">The sequence shown here is derived from an EMBL/GenBank/DDBJ whole genome shotgun (WGS) entry which is preliminary data.</text>
</comment>
<proteinExistence type="predicted"/>
<dbReference type="Pfam" id="PF08282">
    <property type="entry name" value="Hydrolase_3"/>
    <property type="match status" value="1"/>
</dbReference>
<accession>A0ABU4S351</accession>
<protein>
    <submittedName>
        <fullName evidence="1">HAD hydrolase family protein</fullName>
    </submittedName>
</protein>
<sequence>MTQAIYECNARIVVSDIDDTLAPPFKPVPSETLRLIERLIEDGGYFFLSTGQGIENVRTRVLDLLSESARKSVLVSVCNGAEVYSFGDRGELERVFLAWETDELTRFSVEIAGLIEVIKKEFDFDLIYCSSPEEFHSSIRSNLFYPVMVDDRESQVTIEFLSQPEEFSRGSECVEVLRQRVFDFCCEYLRIEGLPYEAILGGTTAIDFQKKGTNKGLPISKLFAKCENLHFSKSGVKYESADQIEVWGDSFSIDPLGGDCALNLALPDSKCISFRKFQQSHKYAPGVVEWQGEYELSEGLYEYLDGKVAHRRL</sequence>
<evidence type="ECO:0000313" key="1">
    <source>
        <dbReference type="EMBL" id="MDX6851435.1"/>
    </source>
</evidence>
<evidence type="ECO:0000313" key="2">
    <source>
        <dbReference type="Proteomes" id="UP001273505"/>
    </source>
</evidence>
<dbReference type="RefSeq" id="WP_302723366.1">
    <property type="nucleotide sequence ID" value="NZ_JAULRU010000611.1"/>
</dbReference>
<reference evidence="1 2" key="1">
    <citation type="submission" date="2023-11" db="EMBL/GenBank/DDBJ databases">
        <title>Gilvimarinus fulvus sp. nov., isolated from the surface of Kelp.</title>
        <authorList>
            <person name="Sun Y.Y."/>
            <person name="Gong Y."/>
            <person name="Du Z.J."/>
        </authorList>
    </citation>
    <scope>NUCLEOTIDE SEQUENCE [LARGE SCALE GENOMIC DNA]</scope>
    <source>
        <strain evidence="1 2">SDUM040013</strain>
    </source>
</reference>
<keyword evidence="2" id="KW-1185">Reference proteome</keyword>
<dbReference type="InterPro" id="IPR023214">
    <property type="entry name" value="HAD_sf"/>
</dbReference>